<feature type="compositionally biased region" description="Low complexity" evidence="2">
    <location>
        <begin position="73"/>
        <end position="84"/>
    </location>
</feature>
<dbReference type="Proteomes" id="UP000297299">
    <property type="component" value="Unassembled WGS sequence"/>
</dbReference>
<dbReference type="AlphaFoldDB" id="A0A4Y8D740"/>
<dbReference type="InterPro" id="IPR001138">
    <property type="entry name" value="Zn2Cys6_DnaBD"/>
</dbReference>
<protein>
    <submittedName>
        <fullName evidence="3">Uncharacterized protein</fullName>
    </submittedName>
</protein>
<feature type="compositionally biased region" description="Low complexity" evidence="2">
    <location>
        <begin position="10"/>
        <end position="20"/>
    </location>
</feature>
<evidence type="ECO:0000256" key="2">
    <source>
        <dbReference type="SAM" id="MobiDB-lite"/>
    </source>
</evidence>
<accession>A0A4Y8D740</accession>
<evidence type="ECO:0000256" key="1">
    <source>
        <dbReference type="ARBA" id="ARBA00023242"/>
    </source>
</evidence>
<keyword evidence="1" id="KW-0539">Nucleus</keyword>
<evidence type="ECO:0000313" key="3">
    <source>
        <dbReference type="EMBL" id="TEY68530.1"/>
    </source>
</evidence>
<sequence length="347" mass="38345">MSADPSVLISSDSPNSNNSDTTLPWNPELASPGSNNSDTTIPWNPDLTTPGSINSDTTIPWNPDLTTPELNDSDTTLSRTSDLTPSEPDYNRSNITLPSISELIPPDTNKSDVALPGFSNLLAPNNSVTPLRNYSNALVPNIFRPSVPYKVGPTIENYSGLSDPRNFHPSIPDGGTLNFDPPLPPKKILSQPCFHCSREFTLGIPCNKVKPCFECVKSNKFCSFPQSAVFVEPDTLYIPFYLPYFQSEECSKDPSRRQHVIVSVRGTKTTAELIEVLKSTILRAIPPAPNFIFFQYHFPGGMATANNFTLVKDLNWAEDDYIEARAFNTHTGIEMHGCMVGWYHKSV</sequence>
<proteinExistence type="predicted"/>
<evidence type="ECO:0000313" key="4">
    <source>
        <dbReference type="Proteomes" id="UP000297299"/>
    </source>
</evidence>
<dbReference type="OrthoDB" id="3535822at2759"/>
<organism evidence="3 4">
    <name type="scientific">Botryotinia calthae</name>
    <dbReference type="NCBI Taxonomy" id="38488"/>
    <lineage>
        <taxon>Eukaryota</taxon>
        <taxon>Fungi</taxon>
        <taxon>Dikarya</taxon>
        <taxon>Ascomycota</taxon>
        <taxon>Pezizomycotina</taxon>
        <taxon>Leotiomycetes</taxon>
        <taxon>Helotiales</taxon>
        <taxon>Sclerotiniaceae</taxon>
        <taxon>Botryotinia</taxon>
    </lineage>
</organism>
<dbReference type="GO" id="GO:0000981">
    <property type="term" value="F:DNA-binding transcription factor activity, RNA polymerase II-specific"/>
    <property type="evidence" value="ECO:0007669"/>
    <property type="project" value="InterPro"/>
</dbReference>
<dbReference type="GO" id="GO:0008270">
    <property type="term" value="F:zinc ion binding"/>
    <property type="evidence" value="ECO:0007669"/>
    <property type="project" value="InterPro"/>
</dbReference>
<keyword evidence="4" id="KW-1185">Reference proteome</keyword>
<name>A0A4Y8D740_9HELO</name>
<feature type="region of interest" description="Disordered" evidence="2">
    <location>
        <begin position="1"/>
        <end position="95"/>
    </location>
</feature>
<feature type="compositionally biased region" description="Polar residues" evidence="2">
    <location>
        <begin position="32"/>
        <end position="69"/>
    </location>
</feature>
<dbReference type="EMBL" id="PHWZ01000118">
    <property type="protein sequence ID" value="TEY68530.1"/>
    <property type="molecule type" value="Genomic_DNA"/>
</dbReference>
<dbReference type="CDD" id="cd00067">
    <property type="entry name" value="GAL4"/>
    <property type="match status" value="1"/>
</dbReference>
<gene>
    <name evidence="3" type="ORF">BOTCAL_0118g00240</name>
</gene>
<comment type="caution">
    <text evidence="3">The sequence shown here is derived from an EMBL/GenBank/DDBJ whole genome shotgun (WGS) entry which is preliminary data.</text>
</comment>
<reference evidence="3 4" key="1">
    <citation type="submission" date="2017-11" db="EMBL/GenBank/DDBJ databases">
        <title>Comparative genomics of Botrytis spp.</title>
        <authorList>
            <person name="Valero-Jimenez C.A."/>
            <person name="Tapia P."/>
            <person name="Veloso J."/>
            <person name="Silva-Moreno E."/>
            <person name="Staats M."/>
            <person name="Valdes J.H."/>
            <person name="Van Kan J.A.L."/>
        </authorList>
    </citation>
    <scope>NUCLEOTIDE SEQUENCE [LARGE SCALE GENOMIC DNA]</scope>
    <source>
        <strain evidence="3 4">MUCL2830</strain>
    </source>
</reference>